<dbReference type="SFLD" id="SFLDS00029">
    <property type="entry name" value="Radical_SAM"/>
    <property type="match status" value="1"/>
</dbReference>
<name>A0A1I0YH68_SELRU</name>
<feature type="domain" description="Radical SAM core" evidence="5">
    <location>
        <begin position="140"/>
        <end position="244"/>
    </location>
</feature>
<dbReference type="InterPro" id="IPR050377">
    <property type="entry name" value="Radical_SAM_PqqE_MftC-like"/>
</dbReference>
<dbReference type="CDD" id="cd01335">
    <property type="entry name" value="Radical_SAM"/>
    <property type="match status" value="1"/>
</dbReference>
<evidence type="ECO:0000256" key="1">
    <source>
        <dbReference type="ARBA" id="ARBA00022691"/>
    </source>
</evidence>
<proteinExistence type="predicted"/>
<keyword evidence="2" id="KW-0479">Metal-binding</keyword>
<dbReference type="InterPro" id="IPR013785">
    <property type="entry name" value="Aldolase_TIM"/>
</dbReference>
<dbReference type="GO" id="GO:0046872">
    <property type="term" value="F:metal ion binding"/>
    <property type="evidence" value="ECO:0007669"/>
    <property type="project" value="UniProtKB-KW"/>
</dbReference>
<dbReference type="EMBL" id="FOJX01000013">
    <property type="protein sequence ID" value="SFB12086.1"/>
    <property type="molecule type" value="Genomic_DNA"/>
</dbReference>
<keyword evidence="3" id="KW-0408">Iron</keyword>
<evidence type="ECO:0000313" key="7">
    <source>
        <dbReference type="Proteomes" id="UP000183843"/>
    </source>
</evidence>
<protein>
    <submittedName>
        <fullName evidence="6">4Fe-4S single cluster domain-containing protein</fullName>
    </submittedName>
</protein>
<dbReference type="GO" id="GO:0051536">
    <property type="term" value="F:iron-sulfur cluster binding"/>
    <property type="evidence" value="ECO:0007669"/>
    <property type="project" value="UniProtKB-KW"/>
</dbReference>
<evidence type="ECO:0000256" key="4">
    <source>
        <dbReference type="ARBA" id="ARBA00023014"/>
    </source>
</evidence>
<dbReference type="SFLD" id="SFLDG01067">
    <property type="entry name" value="SPASM/twitch_domain_containing"/>
    <property type="match status" value="1"/>
</dbReference>
<dbReference type="SUPFAM" id="SSF102114">
    <property type="entry name" value="Radical SAM enzymes"/>
    <property type="match status" value="1"/>
</dbReference>
<dbReference type="Proteomes" id="UP000183843">
    <property type="component" value="Unassembled WGS sequence"/>
</dbReference>
<keyword evidence="4" id="KW-0411">Iron-sulfur</keyword>
<dbReference type="GO" id="GO:0003824">
    <property type="term" value="F:catalytic activity"/>
    <property type="evidence" value="ECO:0007669"/>
    <property type="project" value="InterPro"/>
</dbReference>
<evidence type="ECO:0000259" key="5">
    <source>
        <dbReference type="Pfam" id="PF04055"/>
    </source>
</evidence>
<gene>
    <name evidence="6" type="ORF">SAMN05216587_11318</name>
</gene>
<dbReference type="RefSeq" id="WP_074817067.1">
    <property type="nucleotide sequence ID" value="NZ_FOJX01000013.1"/>
</dbReference>
<organism evidence="6 7">
    <name type="scientific">Selenomonas ruminantium</name>
    <dbReference type="NCBI Taxonomy" id="971"/>
    <lineage>
        <taxon>Bacteria</taxon>
        <taxon>Bacillati</taxon>
        <taxon>Bacillota</taxon>
        <taxon>Negativicutes</taxon>
        <taxon>Selenomonadales</taxon>
        <taxon>Selenomonadaceae</taxon>
        <taxon>Selenomonas</taxon>
    </lineage>
</organism>
<evidence type="ECO:0000256" key="3">
    <source>
        <dbReference type="ARBA" id="ARBA00023004"/>
    </source>
</evidence>
<dbReference type="Gene3D" id="3.20.20.70">
    <property type="entry name" value="Aldolase class I"/>
    <property type="match status" value="1"/>
</dbReference>
<dbReference type="PANTHER" id="PTHR11228">
    <property type="entry name" value="RADICAL SAM DOMAIN PROTEIN"/>
    <property type="match status" value="1"/>
</dbReference>
<sequence>MHYDPNLINKIKEKDIIVFGAGMAGQGVVKILKSYSIKPICFFDNRANNAYKMMDISVVKLPLEHYGDERFLFVLAVHDMDEAIRQLQKLGINSYIPAYFLLNENVNISFMEYQKIEAIYYYYERYLQSSDLRLHTLDFVITERCSLKCRDCSNLMQYYTNPRNYSLDEMEESISRLMNVIDEIYELRLIGGEPFINPQWPQILEIIKRYENIIRVSIYTNGTIIPTDAQCRLLKQFGVWLSISDYGDLSKIKKLTGKLNYYAVPYEVKSIPFWTKCAEIVKRNRTISENKLIFERCCARNLVTVIDNKLYGCPFIANAMNLRAIPVCEKDFVDLENDNINDVKRRMKELWQRPYYKSCDFCQGRPIAEDINDDDKIPPHEQIKLPLEYVKY</sequence>
<accession>A0A1I0YH68</accession>
<evidence type="ECO:0000313" key="6">
    <source>
        <dbReference type="EMBL" id="SFB12086.1"/>
    </source>
</evidence>
<keyword evidence="1" id="KW-0949">S-adenosyl-L-methionine</keyword>
<reference evidence="6 7" key="1">
    <citation type="submission" date="2016-10" db="EMBL/GenBank/DDBJ databases">
        <authorList>
            <person name="de Groot N.N."/>
        </authorList>
    </citation>
    <scope>NUCLEOTIDE SEQUENCE [LARGE SCALE GENOMIC DNA]</scope>
    <source>
        <strain evidence="6 7">L14</strain>
    </source>
</reference>
<dbReference type="InterPro" id="IPR058240">
    <property type="entry name" value="rSAM_sf"/>
</dbReference>
<dbReference type="AlphaFoldDB" id="A0A1I0YH68"/>
<evidence type="ECO:0000256" key="2">
    <source>
        <dbReference type="ARBA" id="ARBA00022723"/>
    </source>
</evidence>
<dbReference type="PANTHER" id="PTHR11228:SF7">
    <property type="entry name" value="PQQA PEPTIDE CYCLASE"/>
    <property type="match status" value="1"/>
</dbReference>
<dbReference type="Pfam" id="PF04055">
    <property type="entry name" value="Radical_SAM"/>
    <property type="match status" value="1"/>
</dbReference>
<dbReference type="InterPro" id="IPR007197">
    <property type="entry name" value="rSAM"/>
</dbReference>